<sequence>MEGPGVATSIFAVVELSAKVASLCLQYSKDVKHAKDDILRLRGQVTDLENTSRTIQELLESPDSAKLKASRQPRVAILNSQSQLQGLHDNLRPGTARQAISRFGLRSLKWPFKSKDIEKIV</sequence>
<proteinExistence type="predicted"/>
<organism evidence="1 2">
    <name type="scientific">Trichoderma asperellum</name>
    <name type="common">Filamentous fungus</name>
    <dbReference type="NCBI Taxonomy" id="101201"/>
    <lineage>
        <taxon>Eukaryota</taxon>
        <taxon>Fungi</taxon>
        <taxon>Dikarya</taxon>
        <taxon>Ascomycota</taxon>
        <taxon>Pezizomycotina</taxon>
        <taxon>Sordariomycetes</taxon>
        <taxon>Hypocreomycetidae</taxon>
        <taxon>Hypocreales</taxon>
        <taxon>Hypocreaceae</taxon>
        <taxon>Trichoderma</taxon>
    </lineage>
</organism>
<evidence type="ECO:0000313" key="2">
    <source>
        <dbReference type="Proteomes" id="UP000517252"/>
    </source>
</evidence>
<evidence type="ECO:0000313" key="1">
    <source>
        <dbReference type="EMBL" id="GFP58633.1"/>
    </source>
</evidence>
<gene>
    <name evidence="1" type="ORF">TASIC1_0010044400</name>
</gene>
<reference evidence="1 2" key="1">
    <citation type="submission" date="2020-07" db="EMBL/GenBank/DDBJ databases">
        <title>Trichoderma asperellum IC-1 whole genome shotgun sequence.</title>
        <authorList>
            <person name="Kanamasa S."/>
            <person name="Takahashi H."/>
        </authorList>
    </citation>
    <scope>NUCLEOTIDE SEQUENCE [LARGE SCALE GENOMIC DNA]</scope>
    <source>
        <strain evidence="1 2">IC-1</strain>
    </source>
</reference>
<name>A0A6V8R7Q3_TRIAP</name>
<dbReference type="OrthoDB" id="626167at2759"/>
<protein>
    <recommendedName>
        <fullName evidence="3">Fungal N-terminal domain-containing protein</fullName>
    </recommendedName>
</protein>
<accession>A0A6V8R7Q3</accession>
<evidence type="ECO:0008006" key="3">
    <source>
        <dbReference type="Google" id="ProtNLM"/>
    </source>
</evidence>
<dbReference type="EMBL" id="BLZH01000010">
    <property type="protein sequence ID" value="GFP58633.1"/>
    <property type="molecule type" value="Genomic_DNA"/>
</dbReference>
<comment type="caution">
    <text evidence="1">The sequence shown here is derived from an EMBL/GenBank/DDBJ whole genome shotgun (WGS) entry which is preliminary data.</text>
</comment>
<dbReference type="Proteomes" id="UP000517252">
    <property type="component" value="Unassembled WGS sequence"/>
</dbReference>
<dbReference type="AlphaFoldDB" id="A0A6V8R7Q3"/>